<dbReference type="GeneTree" id="ENSGT00960000190106"/>
<dbReference type="Ensembl" id="ENSABRT00000008254.1">
    <property type="protein sequence ID" value="ENSABRP00000005703.1"/>
    <property type="gene ID" value="ENSABRG00000005338.1"/>
</dbReference>
<keyword evidence="2" id="KW-1185">Reference proteome</keyword>
<dbReference type="Gene3D" id="2.60.40.2150">
    <property type="entry name" value="Interleukin-17 receptor A/B, fibronectin-III-like domain 2"/>
    <property type="match status" value="1"/>
</dbReference>
<sequence length="67" mass="7536">LVASQLILEELLLWNPNITVRKIETGLEVNFTTSSLGLEYLILLVGEKENCWKRSCSMSCCSKSSSR</sequence>
<evidence type="ECO:0000313" key="1">
    <source>
        <dbReference type="Ensembl" id="ENSABRP00000005703.1"/>
    </source>
</evidence>
<organism evidence="1 2">
    <name type="scientific">Anser brachyrhynchus</name>
    <name type="common">Pink-footed goose</name>
    <dbReference type="NCBI Taxonomy" id="132585"/>
    <lineage>
        <taxon>Eukaryota</taxon>
        <taxon>Metazoa</taxon>
        <taxon>Chordata</taxon>
        <taxon>Craniata</taxon>
        <taxon>Vertebrata</taxon>
        <taxon>Euteleostomi</taxon>
        <taxon>Archelosauria</taxon>
        <taxon>Archosauria</taxon>
        <taxon>Dinosauria</taxon>
        <taxon>Saurischia</taxon>
        <taxon>Theropoda</taxon>
        <taxon>Coelurosauria</taxon>
        <taxon>Aves</taxon>
        <taxon>Neognathae</taxon>
        <taxon>Galloanserae</taxon>
        <taxon>Anseriformes</taxon>
        <taxon>Anatidae</taxon>
        <taxon>Anserinae</taxon>
        <taxon>Anser</taxon>
    </lineage>
</organism>
<dbReference type="AlphaFoldDB" id="A0A8B9BKG1"/>
<reference evidence="1" key="2">
    <citation type="submission" date="2025-09" db="UniProtKB">
        <authorList>
            <consortium name="Ensembl"/>
        </authorList>
    </citation>
    <scope>IDENTIFICATION</scope>
</reference>
<accession>A0A8B9BKG1</accession>
<reference evidence="1" key="1">
    <citation type="submission" date="2025-08" db="UniProtKB">
        <authorList>
            <consortium name="Ensembl"/>
        </authorList>
    </citation>
    <scope>IDENTIFICATION</scope>
</reference>
<dbReference type="Proteomes" id="UP000694426">
    <property type="component" value="Unplaced"/>
</dbReference>
<evidence type="ECO:0000313" key="2">
    <source>
        <dbReference type="Proteomes" id="UP000694426"/>
    </source>
</evidence>
<name>A0A8B9BKG1_9AVES</name>
<protein>
    <submittedName>
        <fullName evidence="1">Uncharacterized protein</fullName>
    </submittedName>
</protein>
<dbReference type="InterPro" id="IPR043046">
    <property type="entry name" value="IL17RA/B_FnIII-like_2_sf"/>
</dbReference>
<proteinExistence type="predicted"/>